<proteinExistence type="predicted"/>
<reference evidence="1 2" key="1">
    <citation type="submission" date="2019-10" db="EMBL/GenBank/DDBJ databases">
        <title>Streptomyces sp. strain GY16 isolated from leaves of Broussonetia papyrifera.</title>
        <authorList>
            <person name="Mo P."/>
        </authorList>
    </citation>
    <scope>NUCLEOTIDE SEQUENCE [LARGE SCALE GENOMIC DNA]</scope>
    <source>
        <strain evidence="1 2">GY16</strain>
    </source>
</reference>
<evidence type="ECO:0000313" key="2">
    <source>
        <dbReference type="Proteomes" id="UP000327294"/>
    </source>
</evidence>
<keyword evidence="2" id="KW-1185">Reference proteome</keyword>
<protein>
    <submittedName>
        <fullName evidence="1">Uncharacterized protein</fullName>
    </submittedName>
</protein>
<sequence length="70" mass="7683">MVTRPMPVLGLRPGDQVRQPCGAWLTVGRRPRPSRTGAVLTWLYQGGGIGQADWLDLVPCRPDTRRKGAS</sequence>
<accession>A0A5P8KDZ2</accession>
<dbReference type="AlphaFoldDB" id="A0A5P8KDZ2"/>
<evidence type="ECO:0000313" key="1">
    <source>
        <dbReference type="EMBL" id="QFR00750.1"/>
    </source>
</evidence>
<gene>
    <name evidence="1" type="ORF">F9278_36355</name>
</gene>
<dbReference type="EMBL" id="CP045096">
    <property type="protein sequence ID" value="QFR00750.1"/>
    <property type="molecule type" value="Genomic_DNA"/>
</dbReference>
<organism evidence="1 2">
    <name type="scientific">Streptomyces phaeolivaceus</name>
    <dbReference type="NCBI Taxonomy" id="2653200"/>
    <lineage>
        <taxon>Bacteria</taxon>
        <taxon>Bacillati</taxon>
        <taxon>Actinomycetota</taxon>
        <taxon>Actinomycetes</taxon>
        <taxon>Kitasatosporales</taxon>
        <taxon>Streptomycetaceae</taxon>
        <taxon>Streptomyces</taxon>
    </lineage>
</organism>
<dbReference type="RefSeq" id="WP_152172080.1">
    <property type="nucleotide sequence ID" value="NZ_CP045096.1"/>
</dbReference>
<dbReference type="Proteomes" id="UP000327294">
    <property type="component" value="Chromosome"/>
</dbReference>
<dbReference type="KEGG" id="sphv:F9278_36355"/>
<name>A0A5P8KDZ2_9ACTN</name>